<feature type="region of interest" description="Disordered" evidence="2">
    <location>
        <begin position="34"/>
        <end position="106"/>
    </location>
</feature>
<keyword evidence="4" id="KW-1185">Reference proteome</keyword>
<gene>
    <name evidence="3" type="ORF">KIPB_003221</name>
</gene>
<sequence length="786" mass="89830">LIVGRDAELDRLRALSASQQTQLTECREAHATLKAKHDGLADEAAERERERALEREKEAEQGRLRERAILAAQTQLSEETQRRERAERIVEERESELEQERADRQGTTVGLEGELALLKEKCNGLVFEAEDARRLAATRLRDMKERDNQTRAREAELLAQLDGCRDRCEASGRREAALQERERALESDVAQMERQVQAAVEAASLAQQAQLSAEEHAKDVAAEYNGIRTGKSQLETVIDRQRERERELSHRLDQAEVEREREVQKVTAECEQTTLELRVKCDRRVREMEAKAKEREAQREAEREREGASLKKWKSECLSLREKTDRLERDLTALREQKERVEREAEEREEERAREQERQSKGPSYSDLKAIIADMRGEMERARDDLTRCEAERDAALASNGDIDSQVAQREREAAEWRQQAETERSRCTQLQKSLGSLQTQLSALETSSRDEIELCKRTCDERVQEAAREMHAMQQDLAQAHRQVEVMKQRERDREAEDSGVALPSSRLPPTDPSHFQRMAGKLREASLEIRRRVEKERAWKDEREQLILKQRLLEQRLARHEGGGERHSLGSPSRGRGSGSLGSDLSRTFPSHPLGRSERERSVSWEDGSDSKRHSGTVPGSRFTERVYLGDREMDTESMSESGIDLGSFPSQLSGPSSPMGGGFKSAVRGIRDIVDTLVDGSDDTSYTNDMPVPPSVTVSRREREGEREREGASVPKSPSSPLAIHGDKPRPHPVSTRPPRQSDRETVSQRRQRERIGETARQAEREADREKKERPKNPWIKPK</sequence>
<organism evidence="3 4">
    <name type="scientific">Kipferlia bialata</name>
    <dbReference type="NCBI Taxonomy" id="797122"/>
    <lineage>
        <taxon>Eukaryota</taxon>
        <taxon>Metamonada</taxon>
        <taxon>Carpediemonas-like organisms</taxon>
        <taxon>Kipferlia</taxon>
    </lineage>
</organism>
<feature type="compositionally biased region" description="Basic and acidic residues" evidence="2">
    <location>
        <begin position="409"/>
        <end position="427"/>
    </location>
</feature>
<accession>A0A9K3GHA2</accession>
<feature type="region of interest" description="Disordered" evidence="2">
    <location>
        <begin position="560"/>
        <end position="668"/>
    </location>
</feature>
<feature type="region of interest" description="Disordered" evidence="2">
    <location>
        <begin position="393"/>
        <end position="428"/>
    </location>
</feature>
<protein>
    <submittedName>
        <fullName evidence="3">Uncharacterized protein</fullName>
    </submittedName>
</protein>
<keyword evidence="1" id="KW-0175">Coiled coil</keyword>
<dbReference type="Proteomes" id="UP000265618">
    <property type="component" value="Unassembled WGS sequence"/>
</dbReference>
<feature type="region of interest" description="Disordered" evidence="2">
    <location>
        <begin position="288"/>
        <end position="311"/>
    </location>
</feature>
<dbReference type="EMBL" id="BDIP01000601">
    <property type="protein sequence ID" value="GIQ82136.1"/>
    <property type="molecule type" value="Genomic_DNA"/>
</dbReference>
<feature type="compositionally biased region" description="Low complexity" evidence="2">
    <location>
        <begin position="571"/>
        <end position="589"/>
    </location>
</feature>
<feature type="region of interest" description="Disordered" evidence="2">
    <location>
        <begin position="681"/>
        <end position="786"/>
    </location>
</feature>
<reference evidence="3 4" key="1">
    <citation type="journal article" date="2018" name="PLoS ONE">
        <title>The draft genome of Kipferlia bialata reveals reductive genome evolution in fornicate parasites.</title>
        <authorList>
            <person name="Tanifuji G."/>
            <person name="Takabayashi S."/>
            <person name="Kume K."/>
            <person name="Takagi M."/>
            <person name="Nakayama T."/>
            <person name="Kamikawa R."/>
            <person name="Inagaki Y."/>
            <person name="Hashimoto T."/>
        </authorList>
    </citation>
    <scope>NUCLEOTIDE SEQUENCE [LARGE SCALE GENOMIC DNA]</scope>
    <source>
        <strain evidence="3">NY0173</strain>
    </source>
</reference>
<feature type="compositionally biased region" description="Basic and acidic residues" evidence="2">
    <location>
        <begin position="560"/>
        <end position="570"/>
    </location>
</feature>
<feature type="compositionally biased region" description="Basic and acidic residues" evidence="2">
    <location>
        <begin position="702"/>
        <end position="714"/>
    </location>
</feature>
<evidence type="ECO:0000313" key="3">
    <source>
        <dbReference type="EMBL" id="GIQ82136.1"/>
    </source>
</evidence>
<feature type="compositionally biased region" description="Basic and acidic residues" evidence="2">
    <location>
        <begin position="757"/>
        <end position="779"/>
    </location>
</feature>
<evidence type="ECO:0000256" key="1">
    <source>
        <dbReference type="SAM" id="Coils"/>
    </source>
</evidence>
<feature type="region of interest" description="Disordered" evidence="2">
    <location>
        <begin position="480"/>
        <end position="529"/>
    </location>
</feature>
<feature type="compositionally biased region" description="Basic and acidic residues" evidence="2">
    <location>
        <begin position="79"/>
        <end position="104"/>
    </location>
</feature>
<proteinExistence type="predicted"/>
<feature type="compositionally biased region" description="Basic and acidic residues" evidence="2">
    <location>
        <begin position="625"/>
        <end position="637"/>
    </location>
</feature>
<feature type="compositionally biased region" description="Basic and acidic residues" evidence="2">
    <location>
        <begin position="328"/>
        <end position="360"/>
    </location>
</feature>
<evidence type="ECO:0000256" key="2">
    <source>
        <dbReference type="SAM" id="MobiDB-lite"/>
    </source>
</evidence>
<name>A0A9K3GHA2_9EUKA</name>
<feature type="compositionally biased region" description="Basic and acidic residues" evidence="2">
    <location>
        <begin position="34"/>
        <end position="68"/>
    </location>
</feature>
<feature type="coiled-coil region" evidence="1">
    <location>
        <begin position="175"/>
        <end position="209"/>
    </location>
</feature>
<dbReference type="AlphaFoldDB" id="A0A9K3GHA2"/>
<feature type="non-terminal residue" evidence="3">
    <location>
        <position position="786"/>
    </location>
</feature>
<feature type="compositionally biased region" description="Basic and acidic residues" evidence="2">
    <location>
        <begin position="597"/>
        <end position="615"/>
    </location>
</feature>
<comment type="caution">
    <text evidence="3">The sequence shown here is derived from an EMBL/GenBank/DDBJ whole genome shotgun (WGS) entry which is preliminary data.</text>
</comment>
<feature type="region of interest" description="Disordered" evidence="2">
    <location>
        <begin position="328"/>
        <end position="370"/>
    </location>
</feature>
<evidence type="ECO:0000313" key="4">
    <source>
        <dbReference type="Proteomes" id="UP000265618"/>
    </source>
</evidence>
<feature type="compositionally biased region" description="Basic and acidic residues" evidence="2">
    <location>
        <begin position="483"/>
        <end position="498"/>
    </location>
</feature>